<proteinExistence type="predicted"/>
<sequence>MSKSIKTHNNINKARFAVKISNLIEYGREEINSPITKDKMDKYPIGSVMSYTNMMDEFREGGFITNVKDDYFIYVTPDFQTKYRVRYKNIKKIWIGDVFKLKNDLVSLTKTTQEKTNYPVKIGKVVVYYGSNNYDSKRFQNTNKFKRMFEWYNYFNSK</sequence>
<evidence type="ECO:0000313" key="1">
    <source>
        <dbReference type="EMBL" id="AKI80652.1"/>
    </source>
</evidence>
<name>A0A0G2Y9Y1_9VIRU</name>
<evidence type="ECO:0000313" key="2">
    <source>
        <dbReference type="Proteomes" id="UP000240461"/>
    </source>
</evidence>
<dbReference type="EMBL" id="KM982402">
    <property type="protein sequence ID" value="AKI80652.1"/>
    <property type="molecule type" value="Genomic_DNA"/>
</dbReference>
<protein>
    <submittedName>
        <fullName evidence="1">Uncharacterized protein</fullName>
    </submittedName>
</protein>
<keyword evidence="2" id="KW-1185">Reference proteome</keyword>
<dbReference type="KEGG" id="vg:80514450"/>
<reference evidence="1 2" key="1">
    <citation type="submission" date="2014-10" db="EMBL/GenBank/DDBJ databases">
        <title>Pan-genome analysis of Brazilian lineage A amoebal mimiviruses.</title>
        <authorList>
            <person name="Assis F.L."/>
            <person name="Abrahao J.S."/>
            <person name="Kroon E.G."/>
            <person name="Dornas F.P."/>
            <person name="Andrade K.R."/>
            <person name="Borato P.V.M."/>
            <person name="Pilotto M.R."/>
            <person name="Benamar S."/>
            <person name="LaScola B."/>
            <person name="Colson P."/>
        </authorList>
    </citation>
    <scope>NUCLEOTIDE SEQUENCE [LARGE SCALE GENOMIC DNA]</scope>
    <source>
        <strain evidence="1 2">Kroon</strain>
    </source>
</reference>
<accession>A0A0G2Y9Y1</accession>
<organism evidence="1 2">
    <name type="scientific">Acanthamoeba polyphaga mimivirus Kroon</name>
    <dbReference type="NCBI Taxonomy" id="3069720"/>
    <lineage>
        <taxon>Viruses</taxon>
        <taxon>Varidnaviria</taxon>
        <taxon>Bamfordvirae</taxon>
        <taxon>Nucleocytoviricota</taxon>
        <taxon>Megaviricetes</taxon>
        <taxon>Imitervirales</taxon>
        <taxon>Mimiviridae</taxon>
        <taxon>Megamimivirinae</taxon>
        <taxon>Mimivirus</taxon>
        <taxon>Mimivirus lagoaense</taxon>
    </lineage>
</organism>
<dbReference type="Proteomes" id="UP000240461">
    <property type="component" value="Segment"/>
</dbReference>